<sequence>MCMICPTMYLGLDMGDDQRTRQHAGYKPKTTAALQDIEDEEKEMMFEVHSEKLANAFSLMATEPGADIRIIKNLRVCLDCHTATKFISKVTYRLIVVRDAKRFHHFKDGGFACGDC</sequence>
<dbReference type="EMBL" id="CM042882">
    <property type="protein sequence ID" value="KAI4381070.1"/>
    <property type="molecule type" value="Genomic_DNA"/>
</dbReference>
<name>A0ACB9RQ96_9MYRT</name>
<gene>
    <name evidence="1" type="ORF">MLD38_007184</name>
</gene>
<dbReference type="Proteomes" id="UP001057402">
    <property type="component" value="Chromosome 3"/>
</dbReference>
<proteinExistence type="predicted"/>
<protein>
    <submittedName>
        <fullName evidence="1">Uncharacterized protein</fullName>
    </submittedName>
</protein>
<keyword evidence="2" id="KW-1185">Reference proteome</keyword>
<accession>A0ACB9RQ96</accession>
<reference evidence="2" key="1">
    <citation type="journal article" date="2023" name="Front. Plant Sci.">
        <title>Chromosomal-level genome assembly of Melastoma candidum provides insights into trichome evolution.</title>
        <authorList>
            <person name="Zhong Y."/>
            <person name="Wu W."/>
            <person name="Sun C."/>
            <person name="Zou P."/>
            <person name="Liu Y."/>
            <person name="Dai S."/>
            <person name="Zhou R."/>
        </authorList>
    </citation>
    <scope>NUCLEOTIDE SEQUENCE [LARGE SCALE GENOMIC DNA]</scope>
</reference>
<comment type="caution">
    <text evidence="1">The sequence shown here is derived from an EMBL/GenBank/DDBJ whole genome shotgun (WGS) entry which is preliminary data.</text>
</comment>
<evidence type="ECO:0000313" key="2">
    <source>
        <dbReference type="Proteomes" id="UP001057402"/>
    </source>
</evidence>
<organism evidence="1 2">
    <name type="scientific">Melastoma candidum</name>
    <dbReference type="NCBI Taxonomy" id="119954"/>
    <lineage>
        <taxon>Eukaryota</taxon>
        <taxon>Viridiplantae</taxon>
        <taxon>Streptophyta</taxon>
        <taxon>Embryophyta</taxon>
        <taxon>Tracheophyta</taxon>
        <taxon>Spermatophyta</taxon>
        <taxon>Magnoliopsida</taxon>
        <taxon>eudicotyledons</taxon>
        <taxon>Gunneridae</taxon>
        <taxon>Pentapetalae</taxon>
        <taxon>rosids</taxon>
        <taxon>malvids</taxon>
        <taxon>Myrtales</taxon>
        <taxon>Melastomataceae</taxon>
        <taxon>Melastomatoideae</taxon>
        <taxon>Melastomateae</taxon>
        <taxon>Melastoma</taxon>
    </lineage>
</organism>
<evidence type="ECO:0000313" key="1">
    <source>
        <dbReference type="EMBL" id="KAI4381070.1"/>
    </source>
</evidence>